<gene>
    <name evidence="1" type="ORF">TWF106_010780</name>
</gene>
<dbReference type="Proteomes" id="UP000472727">
    <property type="component" value="Unassembled WGS sequence"/>
</dbReference>
<proteinExistence type="predicted"/>
<dbReference type="AlphaFoldDB" id="A0A6G1MPV8"/>
<reference evidence="1 2" key="1">
    <citation type="submission" date="2019-06" db="EMBL/GenBank/DDBJ databases">
        <authorList>
            <person name="Palmer J.M."/>
        </authorList>
    </citation>
    <scope>NUCLEOTIDE SEQUENCE [LARGE SCALE GENOMIC DNA]</scope>
    <source>
        <strain evidence="1 2">TWF106</strain>
    </source>
</reference>
<accession>A0A6G1MPV8</accession>
<sequence length="72" mass="7270">MRSGEGYGDPVEDSAASASAFGAIPGYLAVKSSHGIHNGSSPEAEVAASPILPKCPEGLSTKIHPNPPTLQN</sequence>
<name>A0A6G1MPV8_ORBOL</name>
<dbReference type="EMBL" id="WIWS01000081">
    <property type="protein sequence ID" value="KAF3210249.1"/>
    <property type="molecule type" value="Genomic_DNA"/>
</dbReference>
<evidence type="ECO:0000313" key="1">
    <source>
        <dbReference type="EMBL" id="KAF3210249.1"/>
    </source>
</evidence>
<protein>
    <submittedName>
        <fullName evidence="1">Uncharacterized protein</fullName>
    </submittedName>
</protein>
<comment type="caution">
    <text evidence="1">The sequence shown here is derived from an EMBL/GenBank/DDBJ whole genome shotgun (WGS) entry which is preliminary data.</text>
</comment>
<organism evidence="1 2">
    <name type="scientific">Orbilia oligospora</name>
    <name type="common">Nematode-trapping fungus</name>
    <name type="synonym">Arthrobotrys oligospora</name>
    <dbReference type="NCBI Taxonomy" id="2813651"/>
    <lineage>
        <taxon>Eukaryota</taxon>
        <taxon>Fungi</taxon>
        <taxon>Dikarya</taxon>
        <taxon>Ascomycota</taxon>
        <taxon>Pezizomycotina</taxon>
        <taxon>Orbiliomycetes</taxon>
        <taxon>Orbiliales</taxon>
        <taxon>Orbiliaceae</taxon>
        <taxon>Orbilia</taxon>
    </lineage>
</organism>
<evidence type="ECO:0000313" key="2">
    <source>
        <dbReference type="Proteomes" id="UP000472727"/>
    </source>
</evidence>